<dbReference type="VEuPathDB" id="FungiDB:VP01_2226g2"/>
<evidence type="ECO:0000313" key="3">
    <source>
        <dbReference type="Proteomes" id="UP000037035"/>
    </source>
</evidence>
<keyword evidence="1" id="KW-1133">Transmembrane helix</keyword>
<proteinExistence type="predicted"/>
<dbReference type="AlphaFoldDB" id="A0A0L6V8R1"/>
<reference evidence="2 3" key="1">
    <citation type="submission" date="2015-08" db="EMBL/GenBank/DDBJ databases">
        <title>Next Generation Sequencing and Analysis of the Genome of Puccinia sorghi L Schw, the Causal Agent of Maize Common Rust.</title>
        <authorList>
            <person name="Rochi L."/>
            <person name="Burguener G."/>
            <person name="Darino M."/>
            <person name="Turjanski A."/>
            <person name="Kreff E."/>
            <person name="Dieguez M.J."/>
            <person name="Sacco F."/>
        </authorList>
    </citation>
    <scope>NUCLEOTIDE SEQUENCE [LARGE SCALE GENOMIC DNA]</scope>
    <source>
        <strain evidence="2 3">RO10H11247</strain>
    </source>
</reference>
<evidence type="ECO:0000313" key="2">
    <source>
        <dbReference type="EMBL" id="KNZ57153.1"/>
    </source>
</evidence>
<dbReference type="EMBL" id="LAVV01007088">
    <property type="protein sequence ID" value="KNZ57153.1"/>
    <property type="molecule type" value="Genomic_DNA"/>
</dbReference>
<keyword evidence="1" id="KW-0472">Membrane</keyword>
<accession>A0A0L6V8R1</accession>
<feature type="transmembrane region" description="Helical" evidence="1">
    <location>
        <begin position="345"/>
        <end position="364"/>
    </location>
</feature>
<comment type="caution">
    <text evidence="2">The sequence shown here is derived from an EMBL/GenBank/DDBJ whole genome shotgun (WGS) entry which is preliminary data.</text>
</comment>
<gene>
    <name evidence="2" type="ORF">VP01_2226g2</name>
</gene>
<organism evidence="2 3">
    <name type="scientific">Puccinia sorghi</name>
    <dbReference type="NCBI Taxonomy" id="27349"/>
    <lineage>
        <taxon>Eukaryota</taxon>
        <taxon>Fungi</taxon>
        <taxon>Dikarya</taxon>
        <taxon>Basidiomycota</taxon>
        <taxon>Pucciniomycotina</taxon>
        <taxon>Pucciniomycetes</taxon>
        <taxon>Pucciniales</taxon>
        <taxon>Pucciniaceae</taxon>
        <taxon>Puccinia</taxon>
    </lineage>
</organism>
<evidence type="ECO:0000256" key="1">
    <source>
        <dbReference type="SAM" id="Phobius"/>
    </source>
</evidence>
<dbReference type="Proteomes" id="UP000037035">
    <property type="component" value="Unassembled WGS sequence"/>
</dbReference>
<keyword evidence="1" id="KW-0812">Transmembrane</keyword>
<feature type="transmembrane region" description="Helical" evidence="1">
    <location>
        <begin position="19"/>
        <end position="39"/>
    </location>
</feature>
<feature type="transmembrane region" description="Helical" evidence="1">
    <location>
        <begin position="301"/>
        <end position="324"/>
    </location>
</feature>
<sequence>MCHHNTCGLSFSQPQCRSIASLFLFFFVPLGFTSSRYLFWSTPYTYCPLSFIPVLDNLTLCIFPLHHALSIDAYISSSSAKNKTKHTKYVCMVAYSFLCCCCMVFVQCTAERWQQKNIMNRDEAGQAWNSSPTGRWNLRCISGISRLKPYAACKSTRQFIYLFCGDMNSSIQVINTHPLAHTHTHTPLVSSLHQLASCLPFPQSACASLLSMLFLDRTYNRRKHHLSHKCWILKLKQNKNNNMKIKYLLYFYLLFFYQTTGQKSHNITEDMDTMTQITPWTTQLKNVTQFQIHSLTQSSLIPYPISGTICIMYIVCTALMACRLPHLCLYKNCYVFLMNLGKRKMGVRIFHCTFWIFYSVIRFLTS</sequence>
<feature type="transmembrane region" description="Helical" evidence="1">
    <location>
        <begin position="87"/>
        <end position="106"/>
    </location>
</feature>
<keyword evidence="3" id="KW-1185">Reference proteome</keyword>
<protein>
    <submittedName>
        <fullName evidence="2">Uncharacterized protein</fullName>
    </submittedName>
</protein>
<name>A0A0L6V8R1_9BASI</name>